<dbReference type="PANTHER" id="PTHR31793">
    <property type="entry name" value="4-HYDROXYBENZOYL-COA THIOESTERASE FAMILY MEMBER"/>
    <property type="match status" value="1"/>
</dbReference>
<reference evidence="4" key="2">
    <citation type="journal article" date="2016" name="Genome Announc.">
        <title>Draft Genome Sequences of Two Novel Amoeba-Resistant Intranuclear Bacteria, 'Candidatus Berkiella cookevillensis' and 'Candidatus Berkiella aquae'.</title>
        <authorList>
            <person name="Mehari Y.T."/>
            <person name="Arivett B.A."/>
            <person name="Farone A.L."/>
            <person name="Gunderson J.H."/>
            <person name="Farone M.B."/>
        </authorList>
    </citation>
    <scope>NUCLEOTIDE SEQUENCE</scope>
    <source>
        <strain evidence="4">HT99</strain>
    </source>
</reference>
<evidence type="ECO:0000313" key="3">
    <source>
        <dbReference type="EMBL" id="KRG20257.1"/>
    </source>
</evidence>
<dbReference type="Proteomes" id="UP000051497">
    <property type="component" value="Unassembled WGS sequence"/>
</dbReference>
<protein>
    <submittedName>
        <fullName evidence="4">Thioesterase family protein</fullName>
    </submittedName>
</protein>
<dbReference type="RefSeq" id="WP_075067249.1">
    <property type="nucleotide sequence ID" value="NZ_LKAJ02000002.1"/>
</dbReference>
<dbReference type="InterPro" id="IPR029069">
    <property type="entry name" value="HotDog_dom_sf"/>
</dbReference>
<dbReference type="GO" id="GO:0047617">
    <property type="term" value="F:fatty acyl-CoA hydrolase activity"/>
    <property type="evidence" value="ECO:0007669"/>
    <property type="project" value="TreeGrafter"/>
</dbReference>
<evidence type="ECO:0000313" key="4">
    <source>
        <dbReference type="EMBL" id="MCS5712816.1"/>
    </source>
</evidence>
<accession>A0A0Q9YUH4</accession>
<dbReference type="SUPFAM" id="SSF54637">
    <property type="entry name" value="Thioesterase/thiol ester dehydrase-isomerase"/>
    <property type="match status" value="1"/>
</dbReference>
<organism evidence="3">
    <name type="scientific">Candidatus Berkiella aquae</name>
    <dbReference type="NCBI Taxonomy" id="295108"/>
    <lineage>
        <taxon>Bacteria</taxon>
        <taxon>Pseudomonadati</taxon>
        <taxon>Pseudomonadota</taxon>
        <taxon>Gammaproteobacteria</taxon>
        <taxon>Candidatus Berkiellales</taxon>
        <taxon>Candidatus Berkiellaceae</taxon>
        <taxon>Candidatus Berkiella</taxon>
    </lineage>
</organism>
<dbReference type="OrthoDB" id="333038at2"/>
<sequence length="152" mass="17487">MFDKKENFDFPDNASFVTRMNVRINDVNYANHLDYSALLEMVGNARSQFFRHYGCTEIDIEGVGGIVKKIYVDYLDEASFNDELEFKVFVSDIKGVKANLLFLITNLKKAKEVARVAMNFVFFDAKKGKLCSAPEKFIHMANSHQELIELRN</sequence>
<name>A0A0Q9YUH4_9GAMM</name>
<dbReference type="Pfam" id="PF13279">
    <property type="entry name" value="4HBT_2"/>
    <property type="match status" value="1"/>
</dbReference>
<dbReference type="CDD" id="cd00586">
    <property type="entry name" value="4HBT"/>
    <property type="match status" value="1"/>
</dbReference>
<comment type="caution">
    <text evidence="3">The sequence shown here is derived from an EMBL/GenBank/DDBJ whole genome shotgun (WGS) entry which is preliminary data.</text>
</comment>
<proteinExistence type="inferred from homology"/>
<dbReference type="STRING" id="295108.HT99x_02649"/>
<evidence type="ECO:0000313" key="5">
    <source>
        <dbReference type="Proteomes" id="UP000051497"/>
    </source>
</evidence>
<keyword evidence="2" id="KW-0378">Hydrolase</keyword>
<dbReference type="PANTHER" id="PTHR31793:SF27">
    <property type="entry name" value="NOVEL THIOESTERASE SUPERFAMILY DOMAIN AND SAPOSIN A-TYPE DOMAIN CONTAINING PROTEIN (0610012H03RIK)"/>
    <property type="match status" value="1"/>
</dbReference>
<reference evidence="4" key="3">
    <citation type="submission" date="2021-06" db="EMBL/GenBank/DDBJ databases">
        <title>Genomic Description and Analysis of Intracellular Bacteria, Candidatus Berkiella cookevillensis and Candidatus Berkiella aquae.</title>
        <authorList>
            <person name="Kidane D.T."/>
            <person name="Mehari Y.T."/>
            <person name="Rice F.C."/>
            <person name="Arivett B.A."/>
            <person name="Farone A.L."/>
            <person name="Berk S.G."/>
            <person name="Farone M.B."/>
        </authorList>
    </citation>
    <scope>NUCLEOTIDE SEQUENCE</scope>
    <source>
        <strain evidence="4">HT99</strain>
    </source>
</reference>
<comment type="similarity">
    <text evidence="1">Belongs to the 4-hydroxybenzoyl-CoA thioesterase family.</text>
</comment>
<evidence type="ECO:0000256" key="1">
    <source>
        <dbReference type="ARBA" id="ARBA00005953"/>
    </source>
</evidence>
<dbReference type="AlphaFoldDB" id="A0A0Q9YUH4"/>
<dbReference type="EMBL" id="LKAJ01000014">
    <property type="protein sequence ID" value="KRG20257.1"/>
    <property type="molecule type" value="Genomic_DNA"/>
</dbReference>
<dbReference type="Gene3D" id="3.10.129.10">
    <property type="entry name" value="Hotdog Thioesterase"/>
    <property type="match status" value="1"/>
</dbReference>
<reference evidence="3" key="1">
    <citation type="submission" date="2015-09" db="EMBL/GenBank/DDBJ databases">
        <title>Draft Genome Sequences of Two Novel Amoeba-resistant Intranuclear Bacteria, Candidatus Berkiella cookevillensis and Candidatus Berkiella aquae.</title>
        <authorList>
            <person name="Mehari Y.T."/>
            <person name="Arivett B.A."/>
            <person name="Farone A.L."/>
            <person name="Gunderson J.H."/>
            <person name="Farone M.B."/>
        </authorList>
    </citation>
    <scope>NUCLEOTIDE SEQUENCE [LARGE SCALE GENOMIC DNA]</scope>
    <source>
        <strain evidence="3">HT99</strain>
    </source>
</reference>
<dbReference type="InterPro" id="IPR050563">
    <property type="entry name" value="4-hydroxybenzoyl-CoA_TE"/>
</dbReference>
<dbReference type="EMBL" id="LKAJ02000002">
    <property type="protein sequence ID" value="MCS5712816.1"/>
    <property type="molecule type" value="Genomic_DNA"/>
</dbReference>
<gene>
    <name evidence="4" type="ORF">HT99x_015360</name>
    <name evidence="3" type="ORF">HT99x_02649</name>
</gene>
<keyword evidence="5" id="KW-1185">Reference proteome</keyword>
<evidence type="ECO:0000256" key="2">
    <source>
        <dbReference type="ARBA" id="ARBA00022801"/>
    </source>
</evidence>